<sequence>MSLRSLLESYGAFRELTWLYSIAFALVVVSDIILTAVLIFVLHQSRTGIAK</sequence>
<comment type="caution">
    <text evidence="2">The sequence shown here is derived from an EMBL/GenBank/DDBJ whole genome shotgun (WGS) entry which is preliminary data.</text>
</comment>
<proteinExistence type="predicted"/>
<organism evidence="2 3">
    <name type="scientific">Trametes pubescens</name>
    <name type="common">White-rot fungus</name>
    <dbReference type="NCBI Taxonomy" id="154538"/>
    <lineage>
        <taxon>Eukaryota</taxon>
        <taxon>Fungi</taxon>
        <taxon>Dikarya</taxon>
        <taxon>Basidiomycota</taxon>
        <taxon>Agaricomycotina</taxon>
        <taxon>Agaricomycetes</taxon>
        <taxon>Polyporales</taxon>
        <taxon>Polyporaceae</taxon>
        <taxon>Trametes</taxon>
    </lineage>
</organism>
<name>A0A1M2W3B5_TRAPU</name>
<evidence type="ECO:0000313" key="3">
    <source>
        <dbReference type="Proteomes" id="UP000184267"/>
    </source>
</evidence>
<reference evidence="2 3" key="1">
    <citation type="submission" date="2016-10" db="EMBL/GenBank/DDBJ databases">
        <title>Genome sequence of the basidiomycete white-rot fungus Trametes pubescens.</title>
        <authorList>
            <person name="Makela M.R."/>
            <person name="Granchi Z."/>
            <person name="Peng M."/>
            <person name="De Vries R.P."/>
            <person name="Grigoriev I."/>
            <person name="Riley R."/>
            <person name="Hilden K."/>
        </authorList>
    </citation>
    <scope>NUCLEOTIDE SEQUENCE [LARGE SCALE GENOMIC DNA]</scope>
    <source>
        <strain evidence="2 3">FBCC735</strain>
    </source>
</reference>
<evidence type="ECO:0000256" key="1">
    <source>
        <dbReference type="SAM" id="Phobius"/>
    </source>
</evidence>
<feature type="transmembrane region" description="Helical" evidence="1">
    <location>
        <begin position="20"/>
        <end position="42"/>
    </location>
</feature>
<keyword evidence="1" id="KW-1133">Transmembrane helix</keyword>
<dbReference type="OrthoDB" id="2562493at2759"/>
<protein>
    <submittedName>
        <fullName evidence="2">Uncharacterized protein</fullName>
    </submittedName>
</protein>
<keyword evidence="1" id="KW-0812">Transmembrane</keyword>
<gene>
    <name evidence="2" type="ORF">TRAPUB_9092</name>
</gene>
<keyword evidence="1" id="KW-0472">Membrane</keyword>
<accession>A0A1M2W3B5</accession>
<evidence type="ECO:0000313" key="2">
    <source>
        <dbReference type="EMBL" id="OJT14341.1"/>
    </source>
</evidence>
<dbReference type="AlphaFoldDB" id="A0A1M2W3B5"/>
<keyword evidence="3" id="KW-1185">Reference proteome</keyword>
<dbReference type="Proteomes" id="UP000184267">
    <property type="component" value="Unassembled WGS sequence"/>
</dbReference>
<dbReference type="EMBL" id="MNAD01000306">
    <property type="protein sequence ID" value="OJT14341.1"/>
    <property type="molecule type" value="Genomic_DNA"/>
</dbReference>